<evidence type="ECO:0000313" key="2">
    <source>
        <dbReference type="EMBL" id="SMP79237.1"/>
    </source>
</evidence>
<comment type="caution">
    <text evidence="2">The sequence shown here is derived from an EMBL/GenBank/DDBJ whole genome shotgun (WGS) entry which is preliminary data.</text>
</comment>
<gene>
    <name evidence="2" type="ORF">SAMN06296065_11278</name>
</gene>
<evidence type="ECO:0000313" key="3">
    <source>
        <dbReference type="Proteomes" id="UP001157910"/>
    </source>
</evidence>
<organism evidence="2 3">
    <name type="scientific">Novosphingobium panipatense</name>
    <dbReference type="NCBI Taxonomy" id="428991"/>
    <lineage>
        <taxon>Bacteria</taxon>
        <taxon>Pseudomonadati</taxon>
        <taxon>Pseudomonadota</taxon>
        <taxon>Alphaproteobacteria</taxon>
        <taxon>Sphingomonadales</taxon>
        <taxon>Sphingomonadaceae</taxon>
        <taxon>Novosphingobium</taxon>
    </lineage>
</organism>
<reference evidence="2 3" key="1">
    <citation type="submission" date="2017-05" db="EMBL/GenBank/DDBJ databases">
        <authorList>
            <person name="Varghese N."/>
            <person name="Submissions S."/>
        </authorList>
    </citation>
    <scope>NUCLEOTIDE SEQUENCE [LARGE SCALE GENOMIC DNA]</scope>
    <source>
        <strain evidence="2 3">SM16</strain>
    </source>
</reference>
<proteinExistence type="predicted"/>
<protein>
    <recommendedName>
        <fullName evidence="4">YiaAB two helix domain-containing protein</fullName>
    </recommendedName>
</protein>
<evidence type="ECO:0008006" key="4">
    <source>
        <dbReference type="Google" id="ProtNLM"/>
    </source>
</evidence>
<dbReference type="Proteomes" id="UP001157910">
    <property type="component" value="Unassembled WGS sequence"/>
</dbReference>
<dbReference type="EMBL" id="FXUI01000012">
    <property type="protein sequence ID" value="SMP79237.1"/>
    <property type="molecule type" value="Genomic_DNA"/>
</dbReference>
<name>A0ABY1QVV0_9SPHN</name>
<keyword evidence="3" id="KW-1185">Reference proteome</keyword>
<dbReference type="RefSeq" id="WP_283406911.1">
    <property type="nucleotide sequence ID" value="NZ_FXUI01000012.1"/>
</dbReference>
<sequence length="105" mass="11248">MLRKAGRLFVIKSNWEAYMIIYALALGAVERGSAYLTQFPGIGGKLLFLACTGAVFMAGAKILDCLKYEKAALTRKSERLAEAGTAAALSGRKEPIAPGRHAHHA</sequence>
<evidence type="ECO:0000256" key="1">
    <source>
        <dbReference type="SAM" id="MobiDB-lite"/>
    </source>
</evidence>
<accession>A0ABY1QVV0</accession>
<feature type="region of interest" description="Disordered" evidence="1">
    <location>
        <begin position="84"/>
        <end position="105"/>
    </location>
</feature>